<comment type="caution">
    <text evidence="14">The sequence shown here is derived from an EMBL/GenBank/DDBJ whole genome shotgun (WGS) entry which is preliminary data.</text>
</comment>
<feature type="domain" description="THIF-type NAD/FAD binding fold" evidence="12">
    <location>
        <begin position="302"/>
        <end position="534"/>
    </location>
</feature>
<evidence type="ECO:0000256" key="11">
    <source>
        <dbReference type="RuleBase" id="RU366022"/>
    </source>
</evidence>
<comment type="subunit">
    <text evidence="2 11">Homodimer.</text>
</comment>
<keyword evidence="7 11" id="KW-0653">Protein transport</keyword>
<dbReference type="Proteomes" id="UP000536275">
    <property type="component" value="Unassembled WGS sequence"/>
</dbReference>
<name>A0A8H6BWL5_CANAX</name>
<evidence type="ECO:0000256" key="10">
    <source>
        <dbReference type="PIRSR" id="PIRSR606285-1"/>
    </source>
</evidence>
<dbReference type="GO" id="GO:0034727">
    <property type="term" value="P:piecemeal microautophagy of the nucleus"/>
    <property type="evidence" value="ECO:0007669"/>
    <property type="project" value="EnsemblFungi"/>
</dbReference>
<dbReference type="Gene3D" id="3.40.140.100">
    <property type="entry name" value="Ubiquitin-like modifier-activating enzyme ATG7 C-terminal domain"/>
    <property type="match status" value="1"/>
</dbReference>
<dbReference type="FunFam" id="3.40.50.720:FF:000243">
    <property type="entry name" value="Ubiquitin-like modifier-activating enzyme ATG7"/>
    <property type="match status" value="1"/>
</dbReference>
<reference evidence="14 15" key="1">
    <citation type="submission" date="2020-03" db="EMBL/GenBank/DDBJ databases">
        <title>FDA dAtabase for Regulatory Grade micrObial Sequences (FDA-ARGOS): Supporting development and validation of Infectious Disease Dx tests.</title>
        <authorList>
            <person name="Campos J."/>
            <person name="Goldberg B."/>
            <person name="Tallon L."/>
            <person name="Sadzewicz L."/>
            <person name="Vavikolanu K."/>
            <person name="Mehta A."/>
            <person name="Aluvathingal J."/>
            <person name="Nadendla S."/>
            <person name="Nandy P."/>
            <person name="Geyer C."/>
            <person name="Yan Y."/>
            <person name="Sichtig H."/>
        </authorList>
    </citation>
    <scope>NUCLEOTIDE SEQUENCE [LARGE SCALE GENOMIC DNA]</scope>
    <source>
        <strain evidence="14 15">FDAARGOS_656</strain>
    </source>
</reference>
<keyword evidence="8 11" id="KW-0072">Autophagy</keyword>
<dbReference type="InterPro" id="IPR000594">
    <property type="entry name" value="ThiF_NAD_FAD-bd"/>
</dbReference>
<dbReference type="GO" id="GO:0006995">
    <property type="term" value="P:cellular response to nitrogen starvation"/>
    <property type="evidence" value="ECO:0007669"/>
    <property type="project" value="TreeGrafter"/>
</dbReference>
<dbReference type="GO" id="GO:0005829">
    <property type="term" value="C:cytosol"/>
    <property type="evidence" value="ECO:0007669"/>
    <property type="project" value="EnsemblFungi"/>
</dbReference>
<dbReference type="GO" id="GO:0042802">
    <property type="term" value="F:identical protein binding"/>
    <property type="evidence" value="ECO:0007669"/>
    <property type="project" value="EnsemblFungi"/>
</dbReference>
<gene>
    <name evidence="14" type="ORF">FOB64_004179</name>
</gene>
<keyword evidence="5 11" id="KW-0963">Cytoplasm</keyword>
<evidence type="ECO:0000256" key="4">
    <source>
        <dbReference type="ARBA" id="ARBA00022448"/>
    </source>
</evidence>
<sequence>MSNHSDQIVKKYILNQSFVESSFFTKLSELKLEKYKLDSSYIAIHGFQTHPTKLNKFNDTPVLNLDQSSFDDTLNDSRINIPGELFNVNTIEEFKSLDKLKLLNTWGQNVYSEVTNATSFDYKLFNKFYILTYSDLKKYKFYYWVAYPTLSNTWTVESESQETDTTITQLVETELDNEYGQFFQYYGGKLHKSVQADKEHTFVFIDTCLSKDRKPSSQLKNYLYFIAYKGIKEIDLVTYRNNNLSFTQHLKLDAFTDSPKISGWERTNQGKLGPKLADLGSLINPLQLAEQAVELNLKLMKWRIAPDIDLEIIKKQKVLLLGAGTLGSYVARALLGWGVRSITFVDSGRISFSNPVRQPLFNFEDCFSDSGQGEYKALRAAENLKRVFPGVDAKGICLAVPMVGHPVTDEHKERENYETLVKLFEEHDVIFLLMDSRESRWLPTLIGAANEKIVINAALGFDSYLVMRHGVTNQKDRLGCYYCNDVVAPNDSLSDRTLDQMCTVTRPGGALMASSLAVELLVAILQHPERNLAPHDAETKFGNIPHQIRGFLHNFQQTKLFAPSYVHCSACSPRVITEFKQEGWEFVRKCLDDSQYLEDISGLTKVQQEAELAAKQLLEDLSLDDDVSNDIDEDSEWLS</sequence>
<evidence type="ECO:0000256" key="3">
    <source>
        <dbReference type="ARBA" id="ARBA00017647"/>
    </source>
</evidence>
<protein>
    <recommendedName>
        <fullName evidence="3 11">Ubiquitin-like modifier-activating enzyme ATG7</fullName>
    </recommendedName>
    <alternativeName>
        <fullName evidence="11">Autophagy-related protein 7</fullName>
    </alternativeName>
</protein>
<evidence type="ECO:0000256" key="8">
    <source>
        <dbReference type="ARBA" id="ARBA00023006"/>
    </source>
</evidence>
<dbReference type="Pfam" id="PF00899">
    <property type="entry name" value="ThiF"/>
    <property type="match status" value="1"/>
</dbReference>
<dbReference type="Gene3D" id="3.40.140.70">
    <property type="entry name" value="Ubiquitin-like modifier-activating enzyme ATG7 N-terminal domain"/>
    <property type="match status" value="1"/>
</dbReference>
<dbReference type="EMBL" id="JABWAD010000055">
    <property type="protein sequence ID" value="KAF6066708.1"/>
    <property type="molecule type" value="Genomic_DNA"/>
</dbReference>
<dbReference type="InterPro" id="IPR042522">
    <property type="entry name" value="Atg7_N_1"/>
</dbReference>
<dbReference type="SUPFAM" id="SSF69572">
    <property type="entry name" value="Activating enzymes of the ubiquitin-like proteins"/>
    <property type="match status" value="1"/>
</dbReference>
<dbReference type="GO" id="GO:0032258">
    <property type="term" value="P:cytoplasm to vacuole targeting by the Cvt pathway"/>
    <property type="evidence" value="ECO:0007669"/>
    <property type="project" value="EnsemblFungi"/>
</dbReference>
<dbReference type="Pfam" id="PF16420">
    <property type="entry name" value="ATG7_N"/>
    <property type="match status" value="1"/>
</dbReference>
<keyword evidence="6 11" id="KW-0833">Ubl conjugation pathway</keyword>
<feature type="active site" description="Glycyl thioester intermediate" evidence="10">
    <location>
        <position position="502"/>
    </location>
</feature>
<evidence type="ECO:0000259" key="13">
    <source>
        <dbReference type="Pfam" id="PF16420"/>
    </source>
</evidence>
<dbReference type="GO" id="GO:0000422">
    <property type="term" value="P:autophagy of mitochondrion"/>
    <property type="evidence" value="ECO:0007669"/>
    <property type="project" value="EnsemblFungi"/>
</dbReference>
<proteinExistence type="inferred from homology"/>
<evidence type="ECO:0000256" key="9">
    <source>
        <dbReference type="ARBA" id="ARBA00024930"/>
    </source>
</evidence>
<dbReference type="AlphaFoldDB" id="A0A8H6BWL5"/>
<dbReference type="InterPro" id="IPR045886">
    <property type="entry name" value="ThiF/MoeB/HesA"/>
</dbReference>
<evidence type="ECO:0000259" key="12">
    <source>
        <dbReference type="Pfam" id="PF00899"/>
    </source>
</evidence>
<dbReference type="InterPro" id="IPR035985">
    <property type="entry name" value="Ubiquitin-activating_enz"/>
</dbReference>
<dbReference type="GO" id="GO:0019779">
    <property type="term" value="F:Atg8 activating enzyme activity"/>
    <property type="evidence" value="ECO:0007669"/>
    <property type="project" value="EnsemblFungi"/>
</dbReference>
<dbReference type="InterPro" id="IPR032197">
    <property type="entry name" value="Atg7_N"/>
</dbReference>
<dbReference type="PANTHER" id="PTHR10953:SF3">
    <property type="entry name" value="UBIQUITIN-LIKE MODIFIER-ACTIVATING ENZYME ATG7"/>
    <property type="match status" value="1"/>
</dbReference>
<dbReference type="PANTHER" id="PTHR10953">
    <property type="entry name" value="UBIQUITIN-ACTIVATING ENZYME E1"/>
    <property type="match status" value="1"/>
</dbReference>
<feature type="domain" description="Ubiquitin-like modifier-activating enzyme Atg7 N-terminal" evidence="13">
    <location>
        <begin position="11"/>
        <end position="282"/>
    </location>
</feature>
<dbReference type="SMR" id="A0A8H6BWL5"/>
<evidence type="ECO:0000256" key="1">
    <source>
        <dbReference type="ARBA" id="ARBA00010931"/>
    </source>
</evidence>
<dbReference type="NCBIfam" id="TIGR01381">
    <property type="entry name" value="E1_like_apg7"/>
    <property type="match status" value="1"/>
</dbReference>
<dbReference type="GO" id="GO:0097632">
    <property type="term" value="C:extrinsic component of phagophore assembly site membrane"/>
    <property type="evidence" value="ECO:0007669"/>
    <property type="project" value="EnsemblFungi"/>
</dbReference>
<keyword evidence="4 11" id="KW-0813">Transport</keyword>
<comment type="subcellular location">
    <subcellularLocation>
        <location evidence="11">Cytoplasm</location>
    </subcellularLocation>
    <subcellularLocation>
        <location evidence="11">Preautophagosomal structure</location>
    </subcellularLocation>
</comment>
<evidence type="ECO:0000256" key="5">
    <source>
        <dbReference type="ARBA" id="ARBA00022490"/>
    </source>
</evidence>
<accession>A0A8H6BWL5</accession>
<evidence type="ECO:0000313" key="14">
    <source>
        <dbReference type="EMBL" id="KAF6066708.1"/>
    </source>
</evidence>
<organism evidence="14 15">
    <name type="scientific">Candida albicans</name>
    <name type="common">Yeast</name>
    <dbReference type="NCBI Taxonomy" id="5476"/>
    <lineage>
        <taxon>Eukaryota</taxon>
        <taxon>Fungi</taxon>
        <taxon>Dikarya</taxon>
        <taxon>Ascomycota</taxon>
        <taxon>Saccharomycotina</taxon>
        <taxon>Pichiomycetes</taxon>
        <taxon>Debaryomycetaceae</taxon>
        <taxon>Candida/Lodderomyces clade</taxon>
        <taxon>Candida</taxon>
    </lineage>
</organism>
<dbReference type="InterPro" id="IPR006285">
    <property type="entry name" value="Atg7"/>
</dbReference>
<evidence type="ECO:0000256" key="2">
    <source>
        <dbReference type="ARBA" id="ARBA00011738"/>
    </source>
</evidence>
<dbReference type="GO" id="GO:0000045">
    <property type="term" value="P:autophagosome assembly"/>
    <property type="evidence" value="ECO:0007669"/>
    <property type="project" value="TreeGrafter"/>
</dbReference>
<dbReference type="GO" id="GO:0019778">
    <property type="term" value="F:Atg12 activating enzyme activity"/>
    <property type="evidence" value="ECO:0007669"/>
    <property type="project" value="EnsemblFungi"/>
</dbReference>
<comment type="function">
    <text evidence="9">E1-like activating enzyme involved in the 2 ubiquitin-like systems required for cytoplasm to vacuole transport (Cvt) and autophagy. Activates ATG12 for its conjugation with ATG5 and ATG8 for its conjugation with phosphatidylethanolamine. Both systems are needed for the ATG8 association to Cvt vesicles and autophagosomes membranes. Autophagy is essential for maintenance of amino acid levels and protein synthesis under nitrogen starvation. Required for selective autophagic degradation of the nucleus (nucleophagy) as well as for mitophagy which contributes to regulate mitochondrial quantity and quality by eliminating the mitochondria to a basal level to fulfill cellular energy requirements and preventing excess ROS production. Plays a role in the regulation of filamentous growth and chronological longevity.</text>
</comment>
<dbReference type="InterPro" id="IPR042523">
    <property type="entry name" value="Atg7_N_2"/>
</dbReference>
<dbReference type="Gene3D" id="3.40.50.720">
    <property type="entry name" value="NAD(P)-binding Rossmann-like Domain"/>
    <property type="match status" value="1"/>
</dbReference>
<comment type="similarity">
    <text evidence="1 11">Belongs to the ATG7 family.</text>
</comment>
<evidence type="ECO:0000256" key="7">
    <source>
        <dbReference type="ARBA" id="ARBA00022927"/>
    </source>
</evidence>
<evidence type="ECO:0000313" key="15">
    <source>
        <dbReference type="Proteomes" id="UP000536275"/>
    </source>
</evidence>
<dbReference type="GO" id="GO:0032446">
    <property type="term" value="P:protein modification by small protein conjugation"/>
    <property type="evidence" value="ECO:0007669"/>
    <property type="project" value="EnsemblFungi"/>
</dbReference>
<evidence type="ECO:0000256" key="6">
    <source>
        <dbReference type="ARBA" id="ARBA00022786"/>
    </source>
</evidence>